<dbReference type="Gene3D" id="3.60.40.10">
    <property type="entry name" value="PPM-type phosphatase domain"/>
    <property type="match status" value="1"/>
</dbReference>
<evidence type="ECO:0000313" key="3">
    <source>
        <dbReference type="EMBL" id="CAD9973876.1"/>
    </source>
</evidence>
<dbReference type="AlphaFoldDB" id="A0A7S3DRR9"/>
<protein>
    <recommendedName>
        <fullName evidence="2">PPM-type phosphatase domain-containing protein</fullName>
    </recommendedName>
</protein>
<dbReference type="Pfam" id="PF00481">
    <property type="entry name" value="PP2C"/>
    <property type="match status" value="1"/>
</dbReference>
<dbReference type="InterPro" id="IPR001932">
    <property type="entry name" value="PPM-type_phosphatase-like_dom"/>
</dbReference>
<dbReference type="PANTHER" id="PTHR47992">
    <property type="entry name" value="PROTEIN PHOSPHATASE"/>
    <property type="match status" value="1"/>
</dbReference>
<feature type="region of interest" description="Disordered" evidence="1">
    <location>
        <begin position="182"/>
        <end position="209"/>
    </location>
</feature>
<organism evidence="3">
    <name type="scientific">Entomoneis paludosa</name>
    <dbReference type="NCBI Taxonomy" id="265537"/>
    <lineage>
        <taxon>Eukaryota</taxon>
        <taxon>Sar</taxon>
        <taxon>Stramenopiles</taxon>
        <taxon>Ochrophyta</taxon>
        <taxon>Bacillariophyta</taxon>
        <taxon>Bacillariophyceae</taxon>
        <taxon>Bacillariophycidae</taxon>
        <taxon>Entomoneidaceae</taxon>
        <taxon>Entomoneis</taxon>
    </lineage>
</organism>
<name>A0A7S3DRR9_9STRA</name>
<sequence>MALSEDHKPDLPGEQARIEEAGLKVVHETYTEESEGETAGKTSSIAKVQLSEMNVLGMSRSFGDFEYKKSDIVSAAESQAVICVPDVHVLQRVPDRDEYLVLACDGIWDVQSNKDVSEFIRSKNGENGNNLAATGEALLQECIHSDDNLSLILVSFQEPEPNVDTLLTPEISKVRLCADEDEEGDLAQSPGLEAAKTLNFASPEKDSKS</sequence>
<evidence type="ECO:0000259" key="2">
    <source>
        <dbReference type="PROSITE" id="PS51746"/>
    </source>
</evidence>
<dbReference type="CDD" id="cd00143">
    <property type="entry name" value="PP2Cc"/>
    <property type="match status" value="1"/>
</dbReference>
<dbReference type="EMBL" id="HBHT01023283">
    <property type="protein sequence ID" value="CAD9973876.1"/>
    <property type="molecule type" value="Transcribed_RNA"/>
</dbReference>
<reference evidence="3" key="1">
    <citation type="submission" date="2021-01" db="EMBL/GenBank/DDBJ databases">
        <authorList>
            <person name="Corre E."/>
            <person name="Pelletier E."/>
            <person name="Niang G."/>
            <person name="Scheremetjew M."/>
            <person name="Finn R."/>
            <person name="Kale V."/>
            <person name="Holt S."/>
            <person name="Cochrane G."/>
            <person name="Meng A."/>
            <person name="Brown T."/>
            <person name="Cohen L."/>
        </authorList>
    </citation>
    <scope>NUCLEOTIDE SEQUENCE</scope>
    <source>
        <strain evidence="3">CCMP125</strain>
    </source>
</reference>
<dbReference type="GO" id="GO:0004722">
    <property type="term" value="F:protein serine/threonine phosphatase activity"/>
    <property type="evidence" value="ECO:0007669"/>
    <property type="project" value="InterPro"/>
</dbReference>
<feature type="domain" description="PPM-type phosphatase" evidence="2">
    <location>
        <begin position="1"/>
        <end position="156"/>
    </location>
</feature>
<gene>
    <name evidence="3" type="ORF">APAL1065_LOCUS15621</name>
</gene>
<dbReference type="PROSITE" id="PS51746">
    <property type="entry name" value="PPM_2"/>
    <property type="match status" value="1"/>
</dbReference>
<evidence type="ECO:0000256" key="1">
    <source>
        <dbReference type="SAM" id="MobiDB-lite"/>
    </source>
</evidence>
<dbReference type="SUPFAM" id="SSF81606">
    <property type="entry name" value="PP2C-like"/>
    <property type="match status" value="1"/>
</dbReference>
<dbReference type="InterPro" id="IPR015655">
    <property type="entry name" value="PP2C"/>
</dbReference>
<proteinExistence type="predicted"/>
<dbReference type="InterPro" id="IPR036457">
    <property type="entry name" value="PPM-type-like_dom_sf"/>
</dbReference>
<accession>A0A7S3DRR9</accession>